<keyword evidence="3" id="KW-1185">Reference proteome</keyword>
<dbReference type="InterPro" id="IPR032675">
    <property type="entry name" value="LRR_dom_sf"/>
</dbReference>
<dbReference type="Pfam" id="PF12937">
    <property type="entry name" value="F-box-like"/>
    <property type="match status" value="1"/>
</dbReference>
<gene>
    <name evidence="2" type="ORF">K435DRAFT_974819</name>
</gene>
<dbReference type="Gene3D" id="3.80.10.10">
    <property type="entry name" value="Ribonuclease Inhibitor"/>
    <property type="match status" value="1"/>
</dbReference>
<evidence type="ECO:0000313" key="2">
    <source>
        <dbReference type="EMBL" id="THU75466.1"/>
    </source>
</evidence>
<evidence type="ECO:0000313" key="3">
    <source>
        <dbReference type="Proteomes" id="UP000297245"/>
    </source>
</evidence>
<proteinExistence type="predicted"/>
<name>A0A4S8KJ24_DENBC</name>
<dbReference type="EMBL" id="ML182083">
    <property type="protein sequence ID" value="THU75466.1"/>
    <property type="molecule type" value="Genomic_DNA"/>
</dbReference>
<reference evidence="2 3" key="1">
    <citation type="journal article" date="2019" name="Nat. Ecol. Evol.">
        <title>Megaphylogeny resolves global patterns of mushroom evolution.</title>
        <authorList>
            <person name="Varga T."/>
            <person name="Krizsan K."/>
            <person name="Foldi C."/>
            <person name="Dima B."/>
            <person name="Sanchez-Garcia M."/>
            <person name="Sanchez-Ramirez S."/>
            <person name="Szollosi G.J."/>
            <person name="Szarkandi J.G."/>
            <person name="Papp V."/>
            <person name="Albert L."/>
            <person name="Andreopoulos W."/>
            <person name="Angelini C."/>
            <person name="Antonin V."/>
            <person name="Barry K.W."/>
            <person name="Bougher N.L."/>
            <person name="Buchanan P."/>
            <person name="Buyck B."/>
            <person name="Bense V."/>
            <person name="Catcheside P."/>
            <person name="Chovatia M."/>
            <person name="Cooper J."/>
            <person name="Damon W."/>
            <person name="Desjardin D."/>
            <person name="Finy P."/>
            <person name="Geml J."/>
            <person name="Haridas S."/>
            <person name="Hughes K."/>
            <person name="Justo A."/>
            <person name="Karasinski D."/>
            <person name="Kautmanova I."/>
            <person name="Kiss B."/>
            <person name="Kocsube S."/>
            <person name="Kotiranta H."/>
            <person name="LaButti K.M."/>
            <person name="Lechner B.E."/>
            <person name="Liimatainen K."/>
            <person name="Lipzen A."/>
            <person name="Lukacs Z."/>
            <person name="Mihaltcheva S."/>
            <person name="Morgado L.N."/>
            <person name="Niskanen T."/>
            <person name="Noordeloos M.E."/>
            <person name="Ohm R.A."/>
            <person name="Ortiz-Santana B."/>
            <person name="Ovrebo C."/>
            <person name="Racz N."/>
            <person name="Riley R."/>
            <person name="Savchenko A."/>
            <person name="Shiryaev A."/>
            <person name="Soop K."/>
            <person name="Spirin V."/>
            <person name="Szebenyi C."/>
            <person name="Tomsovsky M."/>
            <person name="Tulloss R.E."/>
            <person name="Uehling J."/>
            <person name="Grigoriev I.V."/>
            <person name="Vagvolgyi C."/>
            <person name="Papp T."/>
            <person name="Martin F.M."/>
            <person name="Miettinen O."/>
            <person name="Hibbett D.S."/>
            <person name="Nagy L.G."/>
        </authorList>
    </citation>
    <scope>NUCLEOTIDE SEQUENCE [LARGE SCALE GENOMIC DNA]</scope>
    <source>
        <strain evidence="2 3">CBS 962.96</strain>
    </source>
</reference>
<feature type="non-terminal residue" evidence="2">
    <location>
        <position position="279"/>
    </location>
</feature>
<evidence type="ECO:0000259" key="1">
    <source>
        <dbReference type="Pfam" id="PF12937"/>
    </source>
</evidence>
<feature type="domain" description="F-box" evidence="1">
    <location>
        <begin position="48"/>
        <end position="106"/>
    </location>
</feature>
<protein>
    <recommendedName>
        <fullName evidence="1">F-box domain-containing protein</fullName>
    </recommendedName>
</protein>
<organism evidence="2 3">
    <name type="scientific">Dendrothele bispora (strain CBS 962.96)</name>
    <dbReference type="NCBI Taxonomy" id="1314807"/>
    <lineage>
        <taxon>Eukaryota</taxon>
        <taxon>Fungi</taxon>
        <taxon>Dikarya</taxon>
        <taxon>Basidiomycota</taxon>
        <taxon>Agaricomycotina</taxon>
        <taxon>Agaricomycetes</taxon>
        <taxon>Agaricomycetidae</taxon>
        <taxon>Agaricales</taxon>
        <taxon>Agaricales incertae sedis</taxon>
        <taxon>Dendrothele</taxon>
    </lineage>
</organism>
<sequence>MDCIVLTHTNGTELTLHSPDIELIDREIEKHQNIIRDLKTRRNLHASISKLPPEILSTIFLLYRDEMTYNHYDYWHPLAWIKVSHICRHWRNVAQGCPALWSHPNFCMPASVPEMLLRSKSAPLTIQLTFDYYGTSKMIEAFHTSLEQVARIRELSLAMSGHDFERLFPRTDQAAPHLHKLVLNSLPDRREVKVLPEDFLDGHAPCLSYLELRDFHLPWGSPLLKNLTALKLTRTHLNSQMQWSLPTLEQLVEMLGRMPGLETLELENVLPSSGSSLSE</sequence>
<dbReference type="SUPFAM" id="SSF52047">
    <property type="entry name" value="RNI-like"/>
    <property type="match status" value="1"/>
</dbReference>
<dbReference type="AlphaFoldDB" id="A0A4S8KJ24"/>
<dbReference type="Gene3D" id="1.20.1280.50">
    <property type="match status" value="1"/>
</dbReference>
<dbReference type="OrthoDB" id="3172239at2759"/>
<dbReference type="InterPro" id="IPR001810">
    <property type="entry name" value="F-box_dom"/>
</dbReference>
<accession>A0A4S8KJ24</accession>
<dbReference type="Proteomes" id="UP000297245">
    <property type="component" value="Unassembled WGS sequence"/>
</dbReference>